<evidence type="ECO:0000259" key="18">
    <source>
        <dbReference type="PROSITE" id="PS51178"/>
    </source>
</evidence>
<dbReference type="SMART" id="SM00740">
    <property type="entry name" value="PASTA"/>
    <property type="match status" value="3"/>
</dbReference>
<keyword evidence="14" id="KW-0175">Coiled coil</keyword>
<evidence type="ECO:0000256" key="10">
    <source>
        <dbReference type="ARBA" id="ARBA00048679"/>
    </source>
</evidence>
<evidence type="ECO:0000256" key="12">
    <source>
        <dbReference type="ARBA" id="ARBA00070041"/>
    </source>
</evidence>
<evidence type="ECO:0000256" key="14">
    <source>
        <dbReference type="SAM" id="Coils"/>
    </source>
</evidence>
<dbReference type="CDD" id="cd14014">
    <property type="entry name" value="STKc_PknB_like"/>
    <property type="match status" value="1"/>
</dbReference>
<feature type="compositionally biased region" description="Acidic residues" evidence="15">
    <location>
        <begin position="585"/>
        <end position="616"/>
    </location>
</feature>
<dbReference type="Gene3D" id="2.60.40.2560">
    <property type="match status" value="1"/>
</dbReference>
<dbReference type="EC" id="2.7.11.1" evidence="1"/>
<evidence type="ECO:0000256" key="4">
    <source>
        <dbReference type="ARBA" id="ARBA00022679"/>
    </source>
</evidence>
<dbReference type="PROSITE" id="PS51178">
    <property type="entry name" value="PASTA"/>
    <property type="match status" value="2"/>
</dbReference>
<evidence type="ECO:0000256" key="7">
    <source>
        <dbReference type="ARBA" id="ARBA00022840"/>
    </source>
</evidence>
<sequence>MIGNRIAGRYQILETIGGGGMANVYKALDVILDRHVAVKVLQPQFSEDEQFIKRFRREAQAATSLNHPNVVNIFDVGEEGNTYYIVMEYVEGLTLKELIQQQGTLQVDQVLDLLKQMMAAIAHAHANQIIHRDIKPHNILVGRDGVAKVTDFGIARAISSATITHTNSVMGSVHYLSPEQARGGHITYRSDIYSLGIVLFEMVTGTLPFKGDTAVSIAIKHLQNEVPSAKALVPDLPQSIENVIRKATIKDPQKRYPSIHEMEEDVETVLDPARINEPVFYANDVEEDMTKAIPIIKDDQVNEDDVDKTIEVRSEERTIPPAPIVPTNEESISSQDEAIKEDTPSKKKKKKWWIIGLIVLFLLLGSSVAALVLFPNLFYVAEVEVPDVVEMVYEEAEEELLSLNLVVEREDIEAEGIEPGHVARQSQRPGSKVKEQSRIILYVSEGEESFELDDVTGLPIDRAERLLDEQGLTVERIERVDSTQSPGIVTEQRPSAGESVVAGETTVYLTYSVQSEIRLRNLEGEREEAAREYLNEVELNGRFQNEHSDTVAEGLVIRQSPGPFTMVQPGDDVQIIISSGPREEEPTEPDPEPEPEPDPEPEPEPTPEEPDSEPQDDSPLTKQYEVNQPVDVSAEDQEAGNSYDIRIVYRDATTEGSDQVFVEESISEPKTYSIPLEVSEQYPGSFDVYVNGNQAHSSKQYTID</sequence>
<evidence type="ECO:0000256" key="13">
    <source>
        <dbReference type="PROSITE-ProRule" id="PRU10141"/>
    </source>
</evidence>
<dbReference type="InterPro" id="IPR011009">
    <property type="entry name" value="Kinase-like_dom_sf"/>
</dbReference>
<keyword evidence="16" id="KW-0812">Transmembrane</keyword>
<dbReference type="PANTHER" id="PTHR43289">
    <property type="entry name" value="MITOGEN-ACTIVATED PROTEIN KINASE KINASE KINASE 20-RELATED"/>
    <property type="match status" value="1"/>
</dbReference>
<keyword evidence="2" id="KW-0723">Serine/threonine-protein kinase</keyword>
<keyword evidence="6 19" id="KW-0418">Kinase</keyword>
<keyword evidence="16" id="KW-1133">Transmembrane helix</keyword>
<keyword evidence="5 13" id="KW-0547">Nucleotide-binding</keyword>
<dbReference type="GO" id="GO:0004674">
    <property type="term" value="F:protein serine/threonine kinase activity"/>
    <property type="evidence" value="ECO:0007669"/>
    <property type="project" value="UniProtKB-KW"/>
</dbReference>
<proteinExistence type="predicted"/>
<dbReference type="Gene3D" id="3.30.10.20">
    <property type="match status" value="3"/>
</dbReference>
<organism evidence="19">
    <name type="scientific">Alkalihalophilus sp. As8PL</name>
    <dbReference type="NCBI Taxonomy" id="3237103"/>
    <lineage>
        <taxon>Bacteria</taxon>
        <taxon>Bacillati</taxon>
        <taxon>Bacillota</taxon>
        <taxon>Bacilli</taxon>
        <taxon>Bacillales</taxon>
        <taxon>Bacillaceae</taxon>
        <taxon>Alkalihalophilus</taxon>
    </lineage>
</organism>
<keyword evidence="3" id="KW-0309">Germination</keyword>
<dbReference type="SUPFAM" id="SSF56112">
    <property type="entry name" value="Protein kinase-like (PK-like)"/>
    <property type="match status" value="1"/>
</dbReference>
<dbReference type="PANTHER" id="PTHR43289:SF34">
    <property type="entry name" value="SERINE_THREONINE-PROTEIN KINASE YBDM-RELATED"/>
    <property type="match status" value="1"/>
</dbReference>
<feature type="domain" description="PASTA" evidence="18">
    <location>
        <begin position="446"/>
        <end position="513"/>
    </location>
</feature>
<dbReference type="GO" id="GO:0071224">
    <property type="term" value="P:cellular response to peptidoglycan"/>
    <property type="evidence" value="ECO:0007669"/>
    <property type="project" value="UniProtKB-ARBA"/>
</dbReference>
<evidence type="ECO:0000256" key="9">
    <source>
        <dbReference type="ARBA" id="ARBA00047899"/>
    </source>
</evidence>
<evidence type="ECO:0000256" key="16">
    <source>
        <dbReference type="SAM" id="Phobius"/>
    </source>
</evidence>
<dbReference type="AlphaFoldDB" id="A0AB39BS31"/>
<dbReference type="InterPro" id="IPR017441">
    <property type="entry name" value="Protein_kinase_ATP_BS"/>
</dbReference>
<dbReference type="PROSITE" id="PS00107">
    <property type="entry name" value="PROTEIN_KINASE_ATP"/>
    <property type="match status" value="1"/>
</dbReference>
<feature type="region of interest" description="Disordered" evidence="15">
    <location>
        <begin position="320"/>
        <end position="343"/>
    </location>
</feature>
<comment type="catalytic activity">
    <reaction evidence="9">
        <text>L-threonyl-[protein] + ATP = O-phospho-L-threonyl-[protein] + ADP + H(+)</text>
        <dbReference type="Rhea" id="RHEA:46608"/>
        <dbReference type="Rhea" id="RHEA-COMP:11060"/>
        <dbReference type="Rhea" id="RHEA-COMP:11605"/>
        <dbReference type="ChEBI" id="CHEBI:15378"/>
        <dbReference type="ChEBI" id="CHEBI:30013"/>
        <dbReference type="ChEBI" id="CHEBI:30616"/>
        <dbReference type="ChEBI" id="CHEBI:61977"/>
        <dbReference type="ChEBI" id="CHEBI:456216"/>
        <dbReference type="EC" id="2.7.11.1"/>
    </reaction>
</comment>
<feature type="transmembrane region" description="Helical" evidence="16">
    <location>
        <begin position="352"/>
        <end position="374"/>
    </location>
</feature>
<evidence type="ECO:0000256" key="15">
    <source>
        <dbReference type="SAM" id="MobiDB-lite"/>
    </source>
</evidence>
<protein>
    <recommendedName>
        <fullName evidence="12">Serine/threonine-protein kinase PrkC</fullName>
        <ecNumber evidence="1">2.7.11.1</ecNumber>
    </recommendedName>
</protein>
<evidence type="ECO:0000256" key="1">
    <source>
        <dbReference type="ARBA" id="ARBA00012513"/>
    </source>
</evidence>
<feature type="binding site" evidence="13">
    <location>
        <position position="39"/>
    </location>
    <ligand>
        <name>ATP</name>
        <dbReference type="ChEBI" id="CHEBI:30616"/>
    </ligand>
</feature>
<dbReference type="PROSITE" id="PS50011">
    <property type="entry name" value="PROTEIN_KINASE_DOM"/>
    <property type="match status" value="1"/>
</dbReference>
<evidence type="ECO:0000256" key="5">
    <source>
        <dbReference type="ARBA" id="ARBA00022741"/>
    </source>
</evidence>
<dbReference type="InterPro" id="IPR005543">
    <property type="entry name" value="PASTA_dom"/>
</dbReference>
<gene>
    <name evidence="19" type="primary">pknB</name>
    <name evidence="19" type="ORF">AB3N04_18300</name>
</gene>
<accession>A0AB39BS31</accession>
<evidence type="ECO:0000256" key="2">
    <source>
        <dbReference type="ARBA" id="ARBA00022527"/>
    </source>
</evidence>
<dbReference type="InterPro" id="IPR000719">
    <property type="entry name" value="Prot_kinase_dom"/>
</dbReference>
<evidence type="ECO:0000256" key="3">
    <source>
        <dbReference type="ARBA" id="ARBA00022544"/>
    </source>
</evidence>
<reference evidence="19" key="1">
    <citation type="submission" date="2024-07" db="EMBL/GenBank/DDBJ databases">
        <title>Identification and characteristics of an arsenic-resistant bacterial isolate, which belongs to a novel species.</title>
        <authorList>
            <person name="Juszczyk A."/>
            <person name="Kowalczyk A."/>
            <person name="Was K."/>
            <person name="Kosowicz W."/>
            <person name="Budzyn A."/>
            <person name="Latowski D."/>
        </authorList>
    </citation>
    <scope>NUCLEOTIDE SEQUENCE</scope>
    <source>
        <strain evidence="19">As8PL</strain>
    </source>
</reference>
<dbReference type="GO" id="GO:0007165">
    <property type="term" value="P:signal transduction"/>
    <property type="evidence" value="ECO:0007669"/>
    <property type="project" value="UniProtKB-ARBA"/>
</dbReference>
<evidence type="ECO:0000259" key="17">
    <source>
        <dbReference type="PROSITE" id="PS50011"/>
    </source>
</evidence>
<dbReference type="NCBIfam" id="NF033483">
    <property type="entry name" value="PknB_PASTA_kin"/>
    <property type="match status" value="1"/>
</dbReference>
<keyword evidence="8" id="KW-0735">Signal-anchor</keyword>
<feature type="region of interest" description="Disordered" evidence="15">
    <location>
        <begin position="581"/>
        <end position="644"/>
    </location>
</feature>
<evidence type="ECO:0000313" key="19">
    <source>
        <dbReference type="EMBL" id="XDI36603.1"/>
    </source>
</evidence>
<name>A0AB39BS31_9BACI</name>
<feature type="domain" description="Protein kinase" evidence="17">
    <location>
        <begin position="10"/>
        <end position="270"/>
    </location>
</feature>
<dbReference type="Gene3D" id="3.30.200.20">
    <property type="entry name" value="Phosphorylase Kinase, domain 1"/>
    <property type="match status" value="1"/>
</dbReference>
<evidence type="ECO:0000256" key="11">
    <source>
        <dbReference type="ARBA" id="ARBA00060432"/>
    </source>
</evidence>
<dbReference type="FunFam" id="3.30.200.20:FF:000035">
    <property type="entry name" value="Serine/threonine protein kinase Stk1"/>
    <property type="match status" value="1"/>
</dbReference>
<dbReference type="PROSITE" id="PS00108">
    <property type="entry name" value="PROTEIN_KINASE_ST"/>
    <property type="match status" value="1"/>
</dbReference>
<dbReference type="InterPro" id="IPR008271">
    <property type="entry name" value="Ser/Thr_kinase_AS"/>
</dbReference>
<dbReference type="FunFam" id="1.10.510.10:FF:000021">
    <property type="entry name" value="Serine/threonine protein kinase"/>
    <property type="match status" value="1"/>
</dbReference>
<dbReference type="RefSeq" id="WP_368504025.1">
    <property type="nucleotide sequence ID" value="NZ_CP162551.1"/>
</dbReference>
<dbReference type="Gene3D" id="1.10.510.10">
    <property type="entry name" value="Transferase(Phosphotransferase) domain 1"/>
    <property type="match status" value="1"/>
</dbReference>
<dbReference type="Pfam" id="PF00069">
    <property type="entry name" value="Pkinase"/>
    <property type="match status" value="1"/>
</dbReference>
<dbReference type="GO" id="GO:0005524">
    <property type="term" value="F:ATP binding"/>
    <property type="evidence" value="ECO:0007669"/>
    <property type="project" value="UniProtKB-UniRule"/>
</dbReference>
<dbReference type="CDD" id="cd06577">
    <property type="entry name" value="PASTA_pknB"/>
    <property type="match status" value="3"/>
</dbReference>
<evidence type="ECO:0000256" key="8">
    <source>
        <dbReference type="ARBA" id="ARBA00022968"/>
    </source>
</evidence>
<keyword evidence="7 13" id="KW-0067">ATP-binding</keyword>
<comment type="subcellular location">
    <subcellularLocation>
        <location evidence="11">Spore membrane</location>
        <topology evidence="11">Single-pass type II membrane protein</topology>
    </subcellularLocation>
</comment>
<evidence type="ECO:0000256" key="6">
    <source>
        <dbReference type="ARBA" id="ARBA00022777"/>
    </source>
</evidence>
<dbReference type="GO" id="GO:0009847">
    <property type="term" value="P:spore germination"/>
    <property type="evidence" value="ECO:0007669"/>
    <property type="project" value="UniProtKB-ARBA"/>
</dbReference>
<dbReference type="EMBL" id="CP162551">
    <property type="protein sequence ID" value="XDI36603.1"/>
    <property type="molecule type" value="Genomic_DNA"/>
</dbReference>
<comment type="catalytic activity">
    <reaction evidence="10">
        <text>L-seryl-[protein] + ATP = O-phospho-L-seryl-[protein] + ADP + H(+)</text>
        <dbReference type="Rhea" id="RHEA:17989"/>
        <dbReference type="Rhea" id="RHEA-COMP:9863"/>
        <dbReference type="Rhea" id="RHEA-COMP:11604"/>
        <dbReference type="ChEBI" id="CHEBI:15378"/>
        <dbReference type="ChEBI" id="CHEBI:29999"/>
        <dbReference type="ChEBI" id="CHEBI:30616"/>
        <dbReference type="ChEBI" id="CHEBI:83421"/>
        <dbReference type="ChEBI" id="CHEBI:456216"/>
        <dbReference type="EC" id="2.7.11.1"/>
    </reaction>
</comment>
<feature type="coiled-coil region" evidence="14">
    <location>
        <begin position="512"/>
        <end position="539"/>
    </location>
</feature>
<dbReference type="SMART" id="SM00220">
    <property type="entry name" value="S_TKc"/>
    <property type="match status" value="1"/>
</dbReference>
<keyword evidence="4" id="KW-0808">Transferase</keyword>
<keyword evidence="16" id="KW-0472">Membrane</keyword>
<dbReference type="Pfam" id="PF03793">
    <property type="entry name" value="PASTA"/>
    <property type="match status" value="3"/>
</dbReference>
<feature type="domain" description="PASTA" evidence="18">
    <location>
        <begin position="379"/>
        <end position="445"/>
    </location>
</feature>